<dbReference type="EMBL" id="BDGG01000013">
    <property type="protein sequence ID" value="GAV05997.1"/>
    <property type="molecule type" value="Genomic_DNA"/>
</dbReference>
<evidence type="ECO:0000313" key="2">
    <source>
        <dbReference type="Proteomes" id="UP000186922"/>
    </source>
</evidence>
<evidence type="ECO:0000313" key="1">
    <source>
        <dbReference type="EMBL" id="GAV05997.1"/>
    </source>
</evidence>
<sequence length="109" mass="12201">MVKQQPGQSAEESRLDLCRLILSFGYGQKLKGCTQLILLQRNTAPTLPVFVSTGTGSITAIVATHRLHIIRCARNGFCLLSDFCLLGILLLKIFDRLTRERFLNSPRNL</sequence>
<gene>
    <name evidence="1" type="primary">RvY_16041</name>
    <name evidence="1" type="synonym">RvY_16041.2</name>
    <name evidence="1" type="ORF">RvY_16041-2</name>
</gene>
<dbReference type="AlphaFoldDB" id="A0A1D1VX27"/>
<reference evidence="1 2" key="1">
    <citation type="journal article" date="2016" name="Nat. Commun.">
        <title>Extremotolerant tardigrade genome and improved radiotolerance of human cultured cells by tardigrade-unique protein.</title>
        <authorList>
            <person name="Hashimoto T."/>
            <person name="Horikawa D.D."/>
            <person name="Saito Y."/>
            <person name="Kuwahara H."/>
            <person name="Kozuka-Hata H."/>
            <person name="Shin-I T."/>
            <person name="Minakuchi Y."/>
            <person name="Ohishi K."/>
            <person name="Motoyama A."/>
            <person name="Aizu T."/>
            <person name="Enomoto A."/>
            <person name="Kondo K."/>
            <person name="Tanaka S."/>
            <person name="Hara Y."/>
            <person name="Koshikawa S."/>
            <person name="Sagara H."/>
            <person name="Miura T."/>
            <person name="Yokobori S."/>
            <person name="Miyagawa K."/>
            <person name="Suzuki Y."/>
            <person name="Kubo T."/>
            <person name="Oyama M."/>
            <person name="Kohara Y."/>
            <person name="Fujiyama A."/>
            <person name="Arakawa K."/>
            <person name="Katayama T."/>
            <person name="Toyoda A."/>
            <person name="Kunieda T."/>
        </authorList>
    </citation>
    <scope>NUCLEOTIDE SEQUENCE [LARGE SCALE GENOMIC DNA]</scope>
    <source>
        <strain evidence="1 2">YOKOZUNA-1</strain>
    </source>
</reference>
<accession>A0A1D1VX27</accession>
<keyword evidence="2" id="KW-1185">Reference proteome</keyword>
<proteinExistence type="predicted"/>
<name>A0A1D1VX27_RAMVA</name>
<organism evidence="1 2">
    <name type="scientific">Ramazzottius varieornatus</name>
    <name type="common">Water bear</name>
    <name type="synonym">Tardigrade</name>
    <dbReference type="NCBI Taxonomy" id="947166"/>
    <lineage>
        <taxon>Eukaryota</taxon>
        <taxon>Metazoa</taxon>
        <taxon>Ecdysozoa</taxon>
        <taxon>Tardigrada</taxon>
        <taxon>Eutardigrada</taxon>
        <taxon>Parachela</taxon>
        <taxon>Hypsibioidea</taxon>
        <taxon>Ramazzottiidae</taxon>
        <taxon>Ramazzottius</taxon>
    </lineage>
</organism>
<protein>
    <submittedName>
        <fullName evidence="1">Uncharacterized protein</fullName>
    </submittedName>
</protein>
<dbReference type="Proteomes" id="UP000186922">
    <property type="component" value="Unassembled WGS sequence"/>
</dbReference>
<comment type="caution">
    <text evidence="1">The sequence shown here is derived from an EMBL/GenBank/DDBJ whole genome shotgun (WGS) entry which is preliminary data.</text>
</comment>